<protein>
    <submittedName>
        <fullName evidence="1">Uncharacterized protein</fullName>
    </submittedName>
</protein>
<dbReference type="Proteomes" id="UP000518288">
    <property type="component" value="Unassembled WGS sequence"/>
</dbReference>
<accession>A0A7Y9R3T7</accession>
<evidence type="ECO:0000313" key="2">
    <source>
        <dbReference type="Proteomes" id="UP000518288"/>
    </source>
</evidence>
<dbReference type="RefSeq" id="WP_179635171.1">
    <property type="nucleotide sequence ID" value="NZ_JACCFH010000001.1"/>
</dbReference>
<proteinExistence type="predicted"/>
<comment type="caution">
    <text evidence="1">The sequence shown here is derived from an EMBL/GenBank/DDBJ whole genome shotgun (WGS) entry which is preliminary data.</text>
</comment>
<sequence length="211" mass="24157">MGGFGSGRRGSRGKDCTDDVRALDVRRLQRDGLLKPDSAFRWRWSRGGETTASIDICVQADAVRLDYRQRSRGGEWQDMAYPVRLDWTPCHFGGDRAWWRCPAVGCGRRVALLYSGSVFACRRCHDLAYRSQRESEADRSTRKADKLRERLQWQPGILNGDGGKPKGMHWKTYFRLYAAHNDAAEAMLREYEVLTGRLQGRLAAIDTKGWR</sequence>
<dbReference type="AlphaFoldDB" id="A0A7Y9R3T7"/>
<organism evidence="1 2">
    <name type="scientific">Sphaerotilus montanus</name>
    <dbReference type="NCBI Taxonomy" id="522889"/>
    <lineage>
        <taxon>Bacteria</taxon>
        <taxon>Pseudomonadati</taxon>
        <taxon>Pseudomonadota</taxon>
        <taxon>Betaproteobacteria</taxon>
        <taxon>Burkholderiales</taxon>
        <taxon>Sphaerotilaceae</taxon>
        <taxon>Sphaerotilus</taxon>
    </lineage>
</organism>
<gene>
    <name evidence="1" type="ORF">BDD16_003533</name>
</gene>
<name>A0A7Y9R3T7_9BURK</name>
<keyword evidence="2" id="KW-1185">Reference proteome</keyword>
<dbReference type="EMBL" id="JACCFH010000001">
    <property type="protein sequence ID" value="NYG34547.1"/>
    <property type="molecule type" value="Genomic_DNA"/>
</dbReference>
<evidence type="ECO:0000313" key="1">
    <source>
        <dbReference type="EMBL" id="NYG34547.1"/>
    </source>
</evidence>
<reference evidence="1 2" key="1">
    <citation type="submission" date="2020-07" db="EMBL/GenBank/DDBJ databases">
        <title>Genomic Encyclopedia of Archaeal and Bacterial Type Strains, Phase II (KMG-II): from individual species to whole genera.</title>
        <authorList>
            <person name="Goeker M."/>
        </authorList>
    </citation>
    <scope>NUCLEOTIDE SEQUENCE [LARGE SCALE GENOMIC DNA]</scope>
    <source>
        <strain evidence="1 2">DSM 21226</strain>
    </source>
</reference>